<protein>
    <submittedName>
        <fullName evidence="1">Uncharacterized protein</fullName>
    </submittedName>
</protein>
<dbReference type="AlphaFoldDB" id="A0A6V8SMF2"/>
<sequence>MIKSLNSEVNIIDEELMVMELEERTEFGWWCTANACFGKIGFCLAVACLGYIGI</sequence>
<proteinExistence type="predicted"/>
<gene>
    <name evidence="1" type="ORF">bsdtw1_03916</name>
</gene>
<name>A0A6V8SMF2_9CLOT</name>
<dbReference type="Proteomes" id="UP000580568">
    <property type="component" value="Unassembled WGS sequence"/>
</dbReference>
<dbReference type="EMBL" id="BLZR01000001">
    <property type="protein sequence ID" value="GFP77745.1"/>
    <property type="molecule type" value="Genomic_DNA"/>
</dbReference>
<keyword evidence="2" id="KW-1185">Reference proteome</keyword>
<organism evidence="1 2">
    <name type="scientific">Clostridium fungisolvens</name>
    <dbReference type="NCBI Taxonomy" id="1604897"/>
    <lineage>
        <taxon>Bacteria</taxon>
        <taxon>Bacillati</taxon>
        <taxon>Bacillota</taxon>
        <taxon>Clostridia</taxon>
        <taxon>Eubacteriales</taxon>
        <taxon>Clostridiaceae</taxon>
        <taxon>Clostridium</taxon>
    </lineage>
</organism>
<comment type="caution">
    <text evidence="1">The sequence shown here is derived from an EMBL/GenBank/DDBJ whole genome shotgun (WGS) entry which is preliminary data.</text>
</comment>
<evidence type="ECO:0000313" key="2">
    <source>
        <dbReference type="Proteomes" id="UP000580568"/>
    </source>
</evidence>
<evidence type="ECO:0000313" key="1">
    <source>
        <dbReference type="EMBL" id="GFP77745.1"/>
    </source>
</evidence>
<accession>A0A6V8SMF2</accession>
<reference evidence="1 2" key="1">
    <citation type="submission" date="2020-07" db="EMBL/GenBank/DDBJ databases">
        <title>A new beta-1,3-glucan-decomposing anaerobic bacterium isolated from anoxic soil subjected to biological soil disinfestation.</title>
        <authorList>
            <person name="Ueki A."/>
            <person name="Tonouchi A."/>
        </authorList>
    </citation>
    <scope>NUCLEOTIDE SEQUENCE [LARGE SCALE GENOMIC DNA]</scope>
    <source>
        <strain evidence="1 2">TW1</strain>
    </source>
</reference>
<dbReference type="RefSeq" id="WP_183279106.1">
    <property type="nucleotide sequence ID" value="NZ_BLZR01000001.1"/>
</dbReference>